<protein>
    <submittedName>
        <fullName evidence="1">Uncharacterized protein</fullName>
    </submittedName>
</protein>
<sequence>MTAMQSTRPSPSSTNANESHYIYLCNALWHAHQPPPRQTLASTAIVVGQVDSDDVIQAMGSELVLLQPKMEGREADDIEESFWAEHSPQLERTL</sequence>
<evidence type="ECO:0000313" key="1">
    <source>
        <dbReference type="EMBL" id="RDB20042.1"/>
    </source>
</evidence>
<gene>
    <name evidence="1" type="ORF">Hypma_013106</name>
</gene>
<dbReference type="Proteomes" id="UP000076154">
    <property type="component" value="Unassembled WGS sequence"/>
</dbReference>
<comment type="caution">
    <text evidence="1">The sequence shown here is derived from an EMBL/GenBank/DDBJ whole genome shotgun (WGS) entry which is preliminary data.</text>
</comment>
<reference evidence="1" key="1">
    <citation type="submission" date="2018-04" db="EMBL/GenBank/DDBJ databases">
        <title>Whole genome sequencing of Hypsizygus marmoreus.</title>
        <authorList>
            <person name="Choi I.-G."/>
            <person name="Min B."/>
            <person name="Kim J.-G."/>
            <person name="Kim S."/>
            <person name="Oh Y.-L."/>
            <person name="Kong W.-S."/>
            <person name="Park H."/>
            <person name="Jeong J."/>
            <person name="Song E.-S."/>
        </authorList>
    </citation>
    <scope>NUCLEOTIDE SEQUENCE [LARGE SCALE GENOMIC DNA]</scope>
    <source>
        <strain evidence="1">51987-8</strain>
    </source>
</reference>
<accession>A0A369JFG9</accession>
<keyword evidence="2" id="KW-1185">Reference proteome</keyword>
<organism evidence="1 2">
    <name type="scientific">Hypsizygus marmoreus</name>
    <name type="common">White beech mushroom</name>
    <name type="synonym">Agaricus marmoreus</name>
    <dbReference type="NCBI Taxonomy" id="39966"/>
    <lineage>
        <taxon>Eukaryota</taxon>
        <taxon>Fungi</taxon>
        <taxon>Dikarya</taxon>
        <taxon>Basidiomycota</taxon>
        <taxon>Agaricomycotina</taxon>
        <taxon>Agaricomycetes</taxon>
        <taxon>Agaricomycetidae</taxon>
        <taxon>Agaricales</taxon>
        <taxon>Tricholomatineae</taxon>
        <taxon>Lyophyllaceae</taxon>
        <taxon>Hypsizygus</taxon>
    </lineage>
</organism>
<dbReference type="AlphaFoldDB" id="A0A369JFG9"/>
<proteinExistence type="predicted"/>
<dbReference type="EMBL" id="LUEZ02000071">
    <property type="protein sequence ID" value="RDB20042.1"/>
    <property type="molecule type" value="Genomic_DNA"/>
</dbReference>
<name>A0A369JFG9_HYPMA</name>
<dbReference type="InParanoid" id="A0A369JFG9"/>
<evidence type="ECO:0000313" key="2">
    <source>
        <dbReference type="Proteomes" id="UP000076154"/>
    </source>
</evidence>